<evidence type="ECO:0000259" key="1">
    <source>
        <dbReference type="PROSITE" id="PS51233"/>
    </source>
</evidence>
<proteinExistence type="predicted"/>
<dbReference type="PANTHER" id="PTHR37860:SF2">
    <property type="entry name" value="VITELLOGENIN DOMAIN-CONTAINING PROTEIN"/>
    <property type="match status" value="1"/>
</dbReference>
<dbReference type="PROSITE" id="PS51233">
    <property type="entry name" value="VWFD"/>
    <property type="match status" value="1"/>
</dbReference>
<name>A0A8J2PNI2_9HEXA</name>
<feature type="domain" description="VWFD" evidence="1">
    <location>
        <begin position="1"/>
        <end position="83"/>
    </location>
</feature>
<accession>A0A8J2PNI2</accession>
<organism evidence="2 3">
    <name type="scientific">Allacma fusca</name>
    <dbReference type="NCBI Taxonomy" id="39272"/>
    <lineage>
        <taxon>Eukaryota</taxon>
        <taxon>Metazoa</taxon>
        <taxon>Ecdysozoa</taxon>
        <taxon>Arthropoda</taxon>
        <taxon>Hexapoda</taxon>
        <taxon>Collembola</taxon>
        <taxon>Symphypleona</taxon>
        <taxon>Sminthuridae</taxon>
        <taxon>Allacma</taxon>
    </lineage>
</organism>
<keyword evidence="3" id="KW-1185">Reference proteome</keyword>
<evidence type="ECO:0000313" key="3">
    <source>
        <dbReference type="Proteomes" id="UP000708208"/>
    </source>
</evidence>
<sequence length="158" mass="17659">MGEYNVIGEVVEISKKYSGVTLTCLVDYPVCSIRFKSYLYGRALGLLGTNNLEHYDDFSTPSGEIVGKTSKFYRSWRLNRECRETRGNMPVAEASAEIKTRCSEIFAAETSPLRSCFSIIHPSDFQEMCEALAVEPGADIKTSVCSAAASYWIECREH</sequence>
<dbReference type="Proteomes" id="UP000708208">
    <property type="component" value="Unassembled WGS sequence"/>
</dbReference>
<dbReference type="PANTHER" id="PTHR37860">
    <property type="entry name" value="AGAP008810-PA"/>
    <property type="match status" value="1"/>
</dbReference>
<dbReference type="AlphaFoldDB" id="A0A8J2PNI2"/>
<dbReference type="OrthoDB" id="6484170at2759"/>
<reference evidence="2" key="1">
    <citation type="submission" date="2021-06" db="EMBL/GenBank/DDBJ databases">
        <authorList>
            <person name="Hodson N. C."/>
            <person name="Mongue J. A."/>
            <person name="Jaron S. K."/>
        </authorList>
    </citation>
    <scope>NUCLEOTIDE SEQUENCE</scope>
</reference>
<comment type="caution">
    <text evidence="2">The sequence shown here is derived from an EMBL/GenBank/DDBJ whole genome shotgun (WGS) entry which is preliminary data.</text>
</comment>
<evidence type="ECO:0000313" key="2">
    <source>
        <dbReference type="EMBL" id="CAG7837673.1"/>
    </source>
</evidence>
<dbReference type="EMBL" id="CAJVCH010571505">
    <property type="protein sequence ID" value="CAG7837673.1"/>
    <property type="molecule type" value="Genomic_DNA"/>
</dbReference>
<protein>
    <recommendedName>
        <fullName evidence="1">VWFD domain-containing protein</fullName>
    </recommendedName>
</protein>
<gene>
    <name evidence="2" type="ORF">AFUS01_LOCUS46750</name>
</gene>
<dbReference type="InterPro" id="IPR001846">
    <property type="entry name" value="VWF_type-D"/>
</dbReference>
<feature type="non-terminal residue" evidence="2">
    <location>
        <position position="1"/>
    </location>
</feature>